<dbReference type="RefSeq" id="WP_045054651.1">
    <property type="nucleotide sequence ID" value="NZ_CAWMDP010000042.1"/>
</dbReference>
<protein>
    <recommendedName>
        <fullName evidence="3">Methyltransferase type 12</fullName>
    </recommendedName>
</protein>
<reference evidence="1 2" key="1">
    <citation type="submission" date="2015-02" db="EMBL/GenBank/DDBJ databases">
        <title>Draft genome of a novel marine cyanobacterium (Chroococcales) isolated from South Atlantic Ocean.</title>
        <authorList>
            <person name="Rigonato J."/>
            <person name="Alvarenga D.O."/>
            <person name="Branco L.H."/>
            <person name="Varani A.M."/>
            <person name="Brandini F.P."/>
            <person name="Fiore M.F."/>
        </authorList>
    </citation>
    <scope>NUCLEOTIDE SEQUENCE [LARGE SCALE GENOMIC DNA]</scope>
    <source>
        <strain evidence="1 2">CENA595</strain>
    </source>
</reference>
<dbReference type="Pfam" id="PF13489">
    <property type="entry name" value="Methyltransf_23"/>
    <property type="match status" value="1"/>
</dbReference>
<dbReference type="Proteomes" id="UP000032452">
    <property type="component" value="Unassembled WGS sequence"/>
</dbReference>
<accession>A0A0D8ZTQ9</accession>
<dbReference type="EMBL" id="JYON01000009">
    <property type="protein sequence ID" value="KJH71844.1"/>
    <property type="molecule type" value="Genomic_DNA"/>
</dbReference>
<dbReference type="STRING" id="1618023.UH38_10725"/>
<dbReference type="SUPFAM" id="SSF53335">
    <property type="entry name" value="S-adenosyl-L-methionine-dependent methyltransferases"/>
    <property type="match status" value="1"/>
</dbReference>
<gene>
    <name evidence="1" type="ORF">UH38_10725</name>
</gene>
<dbReference type="PANTHER" id="PTHR43861">
    <property type="entry name" value="TRANS-ACONITATE 2-METHYLTRANSFERASE-RELATED"/>
    <property type="match status" value="1"/>
</dbReference>
<dbReference type="InterPro" id="IPR029063">
    <property type="entry name" value="SAM-dependent_MTases_sf"/>
</dbReference>
<dbReference type="AlphaFoldDB" id="A0A0D8ZTQ9"/>
<proteinExistence type="predicted"/>
<dbReference type="CDD" id="cd02440">
    <property type="entry name" value="AdoMet_MTases"/>
    <property type="match status" value="1"/>
</dbReference>
<evidence type="ECO:0008006" key="3">
    <source>
        <dbReference type="Google" id="ProtNLM"/>
    </source>
</evidence>
<keyword evidence="2" id="KW-1185">Reference proteome</keyword>
<evidence type="ECO:0000313" key="1">
    <source>
        <dbReference type="EMBL" id="KJH71844.1"/>
    </source>
</evidence>
<name>A0A0D8ZTQ9_9CYAN</name>
<dbReference type="Gene3D" id="3.40.50.150">
    <property type="entry name" value="Vaccinia Virus protein VP39"/>
    <property type="match status" value="1"/>
</dbReference>
<evidence type="ECO:0000313" key="2">
    <source>
        <dbReference type="Proteomes" id="UP000032452"/>
    </source>
</evidence>
<comment type="caution">
    <text evidence="1">The sequence shown here is derived from an EMBL/GenBank/DDBJ whole genome shotgun (WGS) entry which is preliminary data.</text>
</comment>
<dbReference type="PANTHER" id="PTHR43861:SF5">
    <property type="entry name" value="BLL5978 PROTEIN"/>
    <property type="match status" value="1"/>
</dbReference>
<organism evidence="1 2">
    <name type="scientific">Aliterella atlantica CENA595</name>
    <dbReference type="NCBI Taxonomy" id="1618023"/>
    <lineage>
        <taxon>Bacteria</taxon>
        <taxon>Bacillati</taxon>
        <taxon>Cyanobacteriota</taxon>
        <taxon>Cyanophyceae</taxon>
        <taxon>Chroococcidiopsidales</taxon>
        <taxon>Aliterellaceae</taxon>
        <taxon>Aliterella</taxon>
    </lineage>
</organism>
<dbReference type="OrthoDB" id="449182at2"/>
<sequence>MLNIDNNFTFKCCPVCTQDTTYKVGNINYSSPIYFSSQEILVNMQPALWRCKSCKSGFVQNIIPEEIATYLYTNSSADKRWSSSKFTESKCQEVIKALNAIFHSGSSVLDIGCNTGELLDYAKEKNCKTFGVEYSLTSRNVLKSKGHTAYGDLLEANDCYDIITAFDLIEHLYDLPSFLEVCHEKLNNNGYLVFLTGNINSISSLITNSKWWYVSYPEHIIFPSKHYFKSNPKFKLQAWIPTYASKYFKRSWLFFIERFTKSCLLNRYNGFPSIGKDHILIILKKCLFDN</sequence>